<dbReference type="Proteomes" id="UP000242432">
    <property type="component" value="Unassembled WGS sequence"/>
</dbReference>
<evidence type="ECO:0000313" key="1">
    <source>
        <dbReference type="EMBL" id="SKA58073.1"/>
    </source>
</evidence>
<dbReference type="RefSeq" id="WP_078927952.1">
    <property type="nucleotide sequence ID" value="NZ_FUXX01000003.1"/>
</dbReference>
<dbReference type="PANTHER" id="PTHR34817">
    <property type="entry name" value="NUCLEOTIDYLTRANSFERASE"/>
    <property type="match status" value="1"/>
</dbReference>
<sequence length="341" mass="39708">MTVSKEILNSPEYDFLKSNEHLGDNIILLGLTGSHGYGTANENSDVDLRGVALPSKRDLLGFGDFEQFTEVETDTVIYSLKRIVQLLQRCNPNTIELLGLKPEHYFILKPQGRALLDNHRMFLSKRAINAFGDYANDQLRRLQNALARDHLSQSDKEDHIFNSLQKSLRNLKDKYTYFDNGSIVLSKGQAINPELDSEIFIDVNLEHYPIRDYKNILSELEYVVRNYDKLQHRNRKKDDLHLNKHSMHLVRLFLMGIDLLETEKIITCREQDHDLLMQIRNGYFQNEDGSYKSEFFDLVNDLESRFQYAAEHTSLPDEPDRNRIEEFVISLNEEIVLNGKQ</sequence>
<dbReference type="EMBL" id="FUXX01000003">
    <property type="protein sequence ID" value="SKA58073.1"/>
    <property type="molecule type" value="Genomic_DNA"/>
</dbReference>
<dbReference type="InterPro" id="IPR018775">
    <property type="entry name" value="RlaP"/>
</dbReference>
<dbReference type="AlphaFoldDB" id="A0A1T4UZB1"/>
<gene>
    <name evidence="1" type="ORF">SAMN02745213_00334</name>
</gene>
<protein>
    <recommendedName>
        <fullName evidence="3">Nucleotidyltransferase</fullName>
    </recommendedName>
</protein>
<evidence type="ECO:0000313" key="2">
    <source>
        <dbReference type="Proteomes" id="UP000242432"/>
    </source>
</evidence>
<accession>A0A1T4UZB1</accession>
<organism evidence="1 2">
    <name type="scientific">Succinivibrio dextrinosolvens DSM 3072</name>
    <dbReference type="NCBI Taxonomy" id="1123324"/>
    <lineage>
        <taxon>Bacteria</taxon>
        <taxon>Pseudomonadati</taxon>
        <taxon>Pseudomonadota</taxon>
        <taxon>Gammaproteobacteria</taxon>
        <taxon>Aeromonadales</taxon>
        <taxon>Succinivibrionaceae</taxon>
        <taxon>Succinivibrio</taxon>
    </lineage>
</organism>
<dbReference type="SUPFAM" id="SSF81301">
    <property type="entry name" value="Nucleotidyltransferase"/>
    <property type="match status" value="1"/>
</dbReference>
<dbReference type="Pfam" id="PF10127">
    <property type="entry name" value="RlaP"/>
    <property type="match status" value="1"/>
</dbReference>
<name>A0A1T4UZB1_9GAMM</name>
<proteinExistence type="predicted"/>
<evidence type="ECO:0008006" key="3">
    <source>
        <dbReference type="Google" id="ProtNLM"/>
    </source>
</evidence>
<dbReference type="PANTHER" id="PTHR34817:SF1">
    <property type="entry name" value="NUCLEOTIDYLTRANSFERASE"/>
    <property type="match status" value="1"/>
</dbReference>
<reference evidence="2" key="1">
    <citation type="submission" date="2017-02" db="EMBL/GenBank/DDBJ databases">
        <authorList>
            <person name="Varghese N."/>
            <person name="Submissions S."/>
        </authorList>
    </citation>
    <scope>NUCLEOTIDE SEQUENCE [LARGE SCALE GENOMIC DNA]</scope>
    <source>
        <strain evidence="2">DSM 3072</strain>
    </source>
</reference>
<dbReference type="InterPro" id="IPR043519">
    <property type="entry name" value="NT_sf"/>
</dbReference>
<keyword evidence="2" id="KW-1185">Reference proteome</keyword>